<dbReference type="Pfam" id="PF14576">
    <property type="entry name" value="SEO_N"/>
    <property type="match status" value="1"/>
</dbReference>
<dbReference type="InterPro" id="IPR039299">
    <property type="entry name" value="SEOA"/>
</dbReference>
<comment type="caution">
    <text evidence="3">The sequence shown here is derived from an EMBL/GenBank/DDBJ whole genome shotgun (WGS) entry which is preliminary data.</text>
</comment>
<feature type="domain" description="Sieve element occlusion C-terminal" evidence="2">
    <location>
        <begin position="430"/>
        <end position="650"/>
    </location>
</feature>
<dbReference type="PANTHER" id="PTHR33232:SF15">
    <property type="entry name" value="PROTEIN SIEVE ELEMENT OCCLUSION B-LIKE"/>
    <property type="match status" value="1"/>
</dbReference>
<dbReference type="Proteomes" id="UP000593576">
    <property type="component" value="Unassembled WGS sequence"/>
</dbReference>
<dbReference type="PANTHER" id="PTHR33232">
    <property type="entry name" value="PROTEIN SIEVE ELEMENT OCCLUSION B-LIKE"/>
    <property type="match status" value="1"/>
</dbReference>
<evidence type="ECO:0000313" key="3">
    <source>
        <dbReference type="EMBL" id="MBA0878058.1"/>
    </source>
</evidence>
<sequence length="652" mass="74311">MAAEPETSPAASRYYSFDKSSQQIQMTNKTNSFQTLEPDVGQHLLDLIQSIFKIVVASEDIDQSAELNKMISKLETFQGMRQVLNDIRDISCEMSCNLLAAGSGNVEKTKTAVLERLGSYSWSAKVVIAIAAFASSIGELSMLVKHRDDEPMAKFLVNILKGYSPKLDLKALAEAKLIKGMLEVVRTNLDFSKRLKQESMKEQMLEHYLNATKDIFDIVFQISTVLSKREDVHVELESFSTQLTDINIKLQQNMEYFAAQRISPKAYEEVSEISTSELIAKIKKYIEVRDSEKLRNKHVLFLISDLNISIEEIKVLERLYEKNEGKYEIVWLPIVGLLAYDEKAAARFWELRQMTKWIGVEPSRIEEEVIQYIKRDWHFLKEAIAVSVNEVGEITCLNALPMLWTWGNRAFPFTDKITLWNELDERNGWTWRLELLFDQLTLPGDSGIDIQSWTKSEGTLVCLFGGGDISWNQEFIQKVKYAASSAGVALKLVYLGEGKNKGKGLTRNQLGRDVLVIQSESQWQFWSRLESILYAKIRLGKKDEVMQEALKVVGYGGNGEEWAMFSMGEGAMVTTSGKTALTIMEDYQMWRSDMIGVRFLEGIKKYKELITTKVHSCINLHLPVMGQIPGIMICPECSKVMDVFYTYRCCPE</sequence>
<evidence type="ECO:0000259" key="1">
    <source>
        <dbReference type="Pfam" id="PF14576"/>
    </source>
</evidence>
<dbReference type="InterPro" id="IPR027942">
    <property type="entry name" value="SEO_N"/>
</dbReference>
<dbReference type="EMBL" id="JABFAF010270435">
    <property type="protein sequence ID" value="MBA0878058.1"/>
    <property type="molecule type" value="Genomic_DNA"/>
</dbReference>
<dbReference type="OrthoDB" id="967935at2759"/>
<protein>
    <recommendedName>
        <fullName evidence="5">Protein SIEVE ELEMENT OCCLUSION B-like</fullName>
    </recommendedName>
</protein>
<feature type="domain" description="Sieve element occlusion N-terminal" evidence="1">
    <location>
        <begin position="37"/>
        <end position="254"/>
    </location>
</feature>
<accession>A0A7J9N4A8</accession>
<evidence type="ECO:0008006" key="5">
    <source>
        <dbReference type="Google" id="ProtNLM"/>
    </source>
</evidence>
<dbReference type="AlphaFoldDB" id="A0A7J9N4A8"/>
<evidence type="ECO:0000313" key="4">
    <source>
        <dbReference type="Proteomes" id="UP000593576"/>
    </source>
</evidence>
<gene>
    <name evidence="3" type="ORF">Goshw_013039</name>
</gene>
<keyword evidence="4" id="KW-1185">Reference proteome</keyword>
<organism evidence="3 4">
    <name type="scientific">Gossypium schwendimanii</name>
    <name type="common">Cotton</name>
    <dbReference type="NCBI Taxonomy" id="34291"/>
    <lineage>
        <taxon>Eukaryota</taxon>
        <taxon>Viridiplantae</taxon>
        <taxon>Streptophyta</taxon>
        <taxon>Embryophyta</taxon>
        <taxon>Tracheophyta</taxon>
        <taxon>Spermatophyta</taxon>
        <taxon>Magnoliopsida</taxon>
        <taxon>eudicotyledons</taxon>
        <taxon>Gunneridae</taxon>
        <taxon>Pentapetalae</taxon>
        <taxon>rosids</taxon>
        <taxon>malvids</taxon>
        <taxon>Malvales</taxon>
        <taxon>Malvaceae</taxon>
        <taxon>Malvoideae</taxon>
        <taxon>Gossypium</taxon>
    </lineage>
</organism>
<proteinExistence type="predicted"/>
<dbReference type="Pfam" id="PF14577">
    <property type="entry name" value="SEO_C"/>
    <property type="match status" value="1"/>
</dbReference>
<dbReference type="GO" id="GO:0010088">
    <property type="term" value="P:phloem development"/>
    <property type="evidence" value="ECO:0007669"/>
    <property type="project" value="InterPro"/>
</dbReference>
<reference evidence="3 4" key="1">
    <citation type="journal article" date="2019" name="Genome Biol. Evol.">
        <title>Insights into the evolution of the New World diploid cottons (Gossypium, subgenus Houzingenia) based on genome sequencing.</title>
        <authorList>
            <person name="Grover C.E."/>
            <person name="Arick M.A. 2nd"/>
            <person name="Thrash A."/>
            <person name="Conover J.L."/>
            <person name="Sanders W.S."/>
            <person name="Peterson D.G."/>
            <person name="Frelichowski J.E."/>
            <person name="Scheffler J.A."/>
            <person name="Scheffler B.E."/>
            <person name="Wendel J.F."/>
        </authorList>
    </citation>
    <scope>NUCLEOTIDE SEQUENCE [LARGE SCALE GENOMIC DNA]</scope>
    <source>
        <strain evidence="3">1</strain>
        <tissue evidence="3">Leaf</tissue>
    </source>
</reference>
<name>A0A7J9N4A8_GOSSC</name>
<evidence type="ECO:0000259" key="2">
    <source>
        <dbReference type="Pfam" id="PF14577"/>
    </source>
</evidence>
<dbReference type="InterPro" id="IPR027944">
    <property type="entry name" value="SEO_C"/>
</dbReference>